<keyword evidence="5 9" id="KW-0312">Gluconeogenesis</keyword>
<dbReference type="HAMAP" id="MF_00147_B">
    <property type="entry name" value="TIM_B"/>
    <property type="match status" value="1"/>
</dbReference>
<evidence type="ECO:0000256" key="5">
    <source>
        <dbReference type="ARBA" id="ARBA00022432"/>
    </source>
</evidence>
<dbReference type="InterPro" id="IPR022896">
    <property type="entry name" value="TrioseP_Isoase_bac/euk"/>
</dbReference>
<comment type="catalytic activity">
    <reaction evidence="9 10">
        <text>D-glyceraldehyde 3-phosphate = dihydroxyacetone phosphate</text>
        <dbReference type="Rhea" id="RHEA:18585"/>
        <dbReference type="ChEBI" id="CHEBI:57642"/>
        <dbReference type="ChEBI" id="CHEBI:59776"/>
        <dbReference type="EC" id="5.3.1.1"/>
    </reaction>
</comment>
<evidence type="ECO:0000256" key="8">
    <source>
        <dbReference type="ARBA" id="ARBA00023235"/>
    </source>
</evidence>
<keyword evidence="6 9" id="KW-0963">Cytoplasm</keyword>
<comment type="catalytic activity">
    <reaction evidence="1">
        <text>L-erythrulose 1-phosphate = D-erythrulose 4-phosphate</text>
        <dbReference type="Rhea" id="RHEA:49588"/>
        <dbReference type="ChEBI" id="CHEBI:58002"/>
        <dbReference type="ChEBI" id="CHEBI:90796"/>
        <dbReference type="EC" id="5.3.1.33"/>
    </reaction>
</comment>
<comment type="subunit">
    <text evidence="9 10">Homodimer.</text>
</comment>
<dbReference type="UniPathway" id="UPA00138"/>
<feature type="binding site" evidence="9">
    <location>
        <position position="214"/>
    </location>
    <ligand>
        <name>substrate</name>
    </ligand>
</feature>
<evidence type="ECO:0000256" key="4">
    <source>
        <dbReference type="ARBA" id="ARBA00007422"/>
    </source>
</evidence>
<dbReference type="GO" id="GO:0019563">
    <property type="term" value="P:glycerol catabolic process"/>
    <property type="evidence" value="ECO:0007669"/>
    <property type="project" value="TreeGrafter"/>
</dbReference>
<organism evidence="11 12">
    <name type="scientific">Neomesorhizobium albiziae</name>
    <dbReference type="NCBI Taxonomy" id="335020"/>
    <lineage>
        <taxon>Bacteria</taxon>
        <taxon>Pseudomonadati</taxon>
        <taxon>Pseudomonadota</taxon>
        <taxon>Alphaproteobacteria</taxon>
        <taxon>Hyphomicrobiales</taxon>
        <taxon>Phyllobacteriaceae</taxon>
        <taxon>Neomesorhizobium</taxon>
    </lineage>
</organism>
<dbReference type="GO" id="GO:0006096">
    <property type="term" value="P:glycolytic process"/>
    <property type="evidence" value="ECO:0007669"/>
    <property type="project" value="UniProtKB-UniRule"/>
</dbReference>
<comment type="subcellular location">
    <subcellularLocation>
        <location evidence="9 10">Cytoplasm</location>
    </subcellularLocation>
</comment>
<dbReference type="UniPathway" id="UPA00109">
    <property type="reaction ID" value="UER00189"/>
</dbReference>
<comment type="function">
    <text evidence="9">Involved in the gluconeogenesis. Catalyzes stereospecifically the conversion of dihydroxyacetone phosphate (DHAP) to D-glyceraldehyde-3-phosphate (G3P).</text>
</comment>
<dbReference type="Pfam" id="PF00121">
    <property type="entry name" value="TIM"/>
    <property type="match status" value="1"/>
</dbReference>
<dbReference type="GO" id="GO:0046166">
    <property type="term" value="P:glyceraldehyde-3-phosphate biosynthetic process"/>
    <property type="evidence" value="ECO:0007669"/>
    <property type="project" value="TreeGrafter"/>
</dbReference>
<gene>
    <name evidence="9" type="primary">tpiA</name>
    <name evidence="11" type="ORF">SAMN04488498_11156</name>
</gene>
<keyword evidence="8 9" id="KW-0413">Isomerase</keyword>
<dbReference type="GO" id="GO:0005829">
    <property type="term" value="C:cytosol"/>
    <property type="evidence" value="ECO:0007669"/>
    <property type="project" value="TreeGrafter"/>
</dbReference>
<evidence type="ECO:0000256" key="1">
    <source>
        <dbReference type="ARBA" id="ARBA00000148"/>
    </source>
</evidence>
<dbReference type="PANTHER" id="PTHR21139">
    <property type="entry name" value="TRIOSEPHOSPHATE ISOMERASE"/>
    <property type="match status" value="1"/>
</dbReference>
<dbReference type="EMBL" id="FOSL01000011">
    <property type="protein sequence ID" value="SFK71722.1"/>
    <property type="molecule type" value="Genomic_DNA"/>
</dbReference>
<evidence type="ECO:0000256" key="10">
    <source>
        <dbReference type="RuleBase" id="RU363013"/>
    </source>
</evidence>
<dbReference type="InterPro" id="IPR000652">
    <property type="entry name" value="Triosephosphate_isomerase"/>
</dbReference>
<name>A0A1I4BSB2_9HYPH</name>
<dbReference type="GO" id="GO:0004807">
    <property type="term" value="F:triose-phosphate isomerase activity"/>
    <property type="evidence" value="ECO:0007669"/>
    <property type="project" value="UniProtKB-UniRule"/>
</dbReference>
<keyword evidence="12" id="KW-1185">Reference proteome</keyword>
<dbReference type="RefSeq" id="WP_149761507.1">
    <property type="nucleotide sequence ID" value="NZ_BSPE01000004.1"/>
</dbReference>
<sequence length="255" mass="26423">MTPGIRPLVAGNWKMNGTSASLAELHQIGNGFMHGLDAETEALICVPATLLYRAAEILHQTPVKAGGQDCHTGESGAHTGDISAEMLKDAGASHVIVGHSERRTDHGEDDATVCAKAEAAWRAGLVAIVCIGETRAERESGATLDVLSRQIAGSVASVATAKNTVVAYEPVWAIGTGLTPTVADVAEAHAHIRARLLEKLGAEADRMRILYGGSVKPSNATELLAIENVDGALVGGASLKAADFLGIAESYEKIG</sequence>
<feature type="active site" description="Electrophile" evidence="9">
    <location>
        <position position="99"/>
    </location>
</feature>
<dbReference type="PROSITE" id="PS51440">
    <property type="entry name" value="TIM_2"/>
    <property type="match status" value="1"/>
</dbReference>
<comment type="similarity">
    <text evidence="4 9 10">Belongs to the triosephosphate isomerase family.</text>
</comment>
<dbReference type="PROSITE" id="PS00171">
    <property type="entry name" value="TIM_1"/>
    <property type="match status" value="1"/>
</dbReference>
<evidence type="ECO:0000256" key="2">
    <source>
        <dbReference type="ARBA" id="ARBA00004680"/>
    </source>
</evidence>
<evidence type="ECO:0000256" key="9">
    <source>
        <dbReference type="HAMAP-Rule" id="MF_00147"/>
    </source>
</evidence>
<evidence type="ECO:0000256" key="3">
    <source>
        <dbReference type="ARBA" id="ARBA00004939"/>
    </source>
</evidence>
<dbReference type="AlphaFoldDB" id="A0A1I4BSB2"/>
<dbReference type="FunFam" id="3.20.20.70:FF:000016">
    <property type="entry name" value="Triosephosphate isomerase"/>
    <property type="match status" value="1"/>
</dbReference>
<feature type="active site" description="Proton acceptor" evidence="9">
    <location>
        <position position="169"/>
    </location>
</feature>
<proteinExistence type="inferred from homology"/>
<dbReference type="PANTHER" id="PTHR21139:SF42">
    <property type="entry name" value="TRIOSEPHOSPHATE ISOMERASE"/>
    <property type="match status" value="1"/>
</dbReference>
<dbReference type="CDD" id="cd00311">
    <property type="entry name" value="TIM"/>
    <property type="match status" value="1"/>
</dbReference>
<feature type="binding site" evidence="9">
    <location>
        <position position="175"/>
    </location>
    <ligand>
        <name>substrate</name>
    </ligand>
</feature>
<comment type="pathway">
    <text evidence="2 9 10">Carbohydrate degradation; glycolysis; D-glyceraldehyde 3-phosphate from glycerone phosphate: step 1/1.</text>
</comment>
<comment type="pathway">
    <text evidence="9 10">Carbohydrate biosynthesis; gluconeogenesis.</text>
</comment>
<protein>
    <recommendedName>
        <fullName evidence="9 10">Triosephosphate isomerase</fullName>
        <shortName evidence="9">TIM</shortName>
        <shortName evidence="9">TPI</shortName>
        <ecNumber evidence="9 10">5.3.1.1</ecNumber>
    </recommendedName>
    <alternativeName>
        <fullName evidence="9">Triose-phosphate isomerase</fullName>
    </alternativeName>
</protein>
<dbReference type="SUPFAM" id="SSF51351">
    <property type="entry name" value="Triosephosphate isomerase (TIM)"/>
    <property type="match status" value="1"/>
</dbReference>
<dbReference type="Gene3D" id="3.20.20.70">
    <property type="entry name" value="Aldolase class I"/>
    <property type="match status" value="1"/>
</dbReference>
<evidence type="ECO:0000256" key="6">
    <source>
        <dbReference type="ARBA" id="ARBA00022490"/>
    </source>
</evidence>
<dbReference type="GO" id="GO:0006094">
    <property type="term" value="P:gluconeogenesis"/>
    <property type="evidence" value="ECO:0007669"/>
    <property type="project" value="UniProtKB-UniRule"/>
</dbReference>
<evidence type="ECO:0000313" key="11">
    <source>
        <dbReference type="EMBL" id="SFK71722.1"/>
    </source>
</evidence>
<evidence type="ECO:0000256" key="7">
    <source>
        <dbReference type="ARBA" id="ARBA00023152"/>
    </source>
</evidence>
<accession>A0A1I4BSB2</accession>
<comment type="pathway">
    <text evidence="3">Carbohydrate metabolism; erythritol degradation.</text>
</comment>
<feature type="binding site" evidence="9">
    <location>
        <begin position="12"/>
        <end position="14"/>
    </location>
    <ligand>
        <name>substrate</name>
    </ligand>
</feature>
<keyword evidence="7 9" id="KW-0324">Glycolysis</keyword>
<dbReference type="UniPathway" id="UPA01066"/>
<reference evidence="11 12" key="1">
    <citation type="submission" date="2016-10" db="EMBL/GenBank/DDBJ databases">
        <authorList>
            <person name="Varghese N."/>
            <person name="Submissions S."/>
        </authorList>
    </citation>
    <scope>NUCLEOTIDE SEQUENCE [LARGE SCALE GENOMIC DNA]</scope>
    <source>
        <strain evidence="11 12">DSM 21822</strain>
    </source>
</reference>
<dbReference type="InterPro" id="IPR020861">
    <property type="entry name" value="Triosephosphate_isomerase_AS"/>
</dbReference>
<dbReference type="OrthoDB" id="9809429at2"/>
<feature type="binding site" evidence="9">
    <location>
        <begin position="235"/>
        <end position="236"/>
    </location>
    <ligand>
        <name>substrate</name>
    </ligand>
</feature>
<dbReference type="Proteomes" id="UP000323300">
    <property type="component" value="Unassembled WGS sequence"/>
</dbReference>
<dbReference type="EC" id="5.3.1.1" evidence="9 10"/>
<evidence type="ECO:0000313" key="12">
    <source>
        <dbReference type="Proteomes" id="UP000323300"/>
    </source>
</evidence>
<dbReference type="InterPro" id="IPR013785">
    <property type="entry name" value="Aldolase_TIM"/>
</dbReference>
<dbReference type="NCBIfam" id="TIGR00419">
    <property type="entry name" value="tim"/>
    <property type="match status" value="1"/>
</dbReference>
<dbReference type="InterPro" id="IPR035990">
    <property type="entry name" value="TIM_sf"/>
</dbReference>